<gene>
    <name evidence="1" type="ORF">DT065_05450</name>
</gene>
<organism evidence="1 2">
    <name type="scientific">Salicibibacter kimchii</name>
    <dbReference type="NCBI Taxonomy" id="2099786"/>
    <lineage>
        <taxon>Bacteria</taxon>
        <taxon>Bacillati</taxon>
        <taxon>Bacillota</taxon>
        <taxon>Bacilli</taxon>
        <taxon>Bacillales</taxon>
        <taxon>Bacillaceae</taxon>
        <taxon>Salicibibacter</taxon>
    </lineage>
</organism>
<evidence type="ECO:0000313" key="1">
    <source>
        <dbReference type="EMBL" id="AXF55519.1"/>
    </source>
</evidence>
<name>A0A345BX38_9BACI</name>
<dbReference type="RefSeq" id="WP_114371565.1">
    <property type="nucleotide sequence ID" value="NZ_CP031092.1"/>
</dbReference>
<dbReference type="AlphaFoldDB" id="A0A345BX38"/>
<dbReference type="EMBL" id="CP031092">
    <property type="protein sequence ID" value="AXF55519.1"/>
    <property type="molecule type" value="Genomic_DNA"/>
</dbReference>
<dbReference type="OrthoDB" id="2878533at2"/>
<reference evidence="1 2" key="1">
    <citation type="journal article" date="2018" name="J. Microbiol.">
        <title>Salicibibacter kimchii gen. nov., sp. nov., a moderately halophilic and alkalitolerant bacterium in the family Bacillaceae, isolated from kimchi.</title>
        <authorList>
            <person name="Jang J.Y."/>
            <person name="Oh Y.J."/>
            <person name="Lim S.K."/>
            <person name="Park H.K."/>
            <person name="Lee C."/>
            <person name="Kim J.Y."/>
            <person name="Lee M.A."/>
            <person name="Choi H.J."/>
        </authorList>
    </citation>
    <scope>NUCLEOTIDE SEQUENCE [LARGE SCALE GENOMIC DNA]</scope>
    <source>
        <strain evidence="1 2">NKC1-1</strain>
    </source>
</reference>
<dbReference type="KEGG" id="rue:DT065_05450"/>
<dbReference type="PROSITE" id="PS51257">
    <property type="entry name" value="PROKAR_LIPOPROTEIN"/>
    <property type="match status" value="1"/>
</dbReference>
<keyword evidence="2" id="KW-1185">Reference proteome</keyword>
<accession>A0A345BX38</accession>
<protein>
    <recommendedName>
        <fullName evidence="3">Small peptidoglycan-associated lipoprotein</fullName>
    </recommendedName>
</protein>
<evidence type="ECO:0008006" key="3">
    <source>
        <dbReference type="Google" id="ProtNLM"/>
    </source>
</evidence>
<dbReference type="Proteomes" id="UP000252100">
    <property type="component" value="Chromosome"/>
</dbReference>
<evidence type="ECO:0000313" key="2">
    <source>
        <dbReference type="Proteomes" id="UP000252100"/>
    </source>
</evidence>
<proteinExistence type="predicted"/>
<sequence>MIAKKTIAIAIIFAIITISTSCSDSGEIKKLEAVPSTEEPQAVLFIDENHPAIERRYYDALIHFQHTSDIKTDVTIIREQEDKFDTYEVEELPSLMLMNEDESVTVISGEASTERLIKILQDNFNER</sequence>